<evidence type="ECO:0000313" key="1">
    <source>
        <dbReference type="EMBL" id="KAK8105143.1"/>
    </source>
</evidence>
<name>A0AAW0QRY1_9PEZI</name>
<dbReference type="EMBL" id="JAQQWP010000008">
    <property type="protein sequence ID" value="KAK8105143.1"/>
    <property type="molecule type" value="Genomic_DNA"/>
</dbReference>
<accession>A0AAW0QRY1</accession>
<proteinExistence type="predicted"/>
<reference evidence="1 2" key="1">
    <citation type="submission" date="2023-01" db="EMBL/GenBank/DDBJ databases">
        <title>Analysis of 21 Apiospora genomes using comparative genomics revels a genus with tremendous synthesis potential of carbohydrate active enzymes and secondary metabolites.</title>
        <authorList>
            <person name="Sorensen T."/>
        </authorList>
    </citation>
    <scope>NUCLEOTIDE SEQUENCE [LARGE SCALE GENOMIC DNA]</scope>
    <source>
        <strain evidence="1 2">CBS 117206</strain>
    </source>
</reference>
<sequence length="82" mass="9007">MAMGHSDADYHSLGKVLFQIAAKISGSRSDVSGDGLQNRLNRDEQTGIYLPPTRSPDCQEIDADCGRAMIQILRRDDLGQMV</sequence>
<dbReference type="AlphaFoldDB" id="A0AAW0QRY1"/>
<dbReference type="Proteomes" id="UP001392437">
    <property type="component" value="Unassembled WGS sequence"/>
</dbReference>
<evidence type="ECO:0000313" key="2">
    <source>
        <dbReference type="Proteomes" id="UP001392437"/>
    </source>
</evidence>
<gene>
    <name evidence="1" type="ORF">PG999_008502</name>
</gene>
<organism evidence="1 2">
    <name type="scientific">Apiospora kogelbergensis</name>
    <dbReference type="NCBI Taxonomy" id="1337665"/>
    <lineage>
        <taxon>Eukaryota</taxon>
        <taxon>Fungi</taxon>
        <taxon>Dikarya</taxon>
        <taxon>Ascomycota</taxon>
        <taxon>Pezizomycotina</taxon>
        <taxon>Sordariomycetes</taxon>
        <taxon>Xylariomycetidae</taxon>
        <taxon>Amphisphaeriales</taxon>
        <taxon>Apiosporaceae</taxon>
        <taxon>Apiospora</taxon>
    </lineage>
</organism>
<protein>
    <submittedName>
        <fullName evidence="1">C2H2 finger domain transcription factor sebA</fullName>
    </submittedName>
</protein>
<keyword evidence="2" id="KW-1185">Reference proteome</keyword>
<comment type="caution">
    <text evidence="1">The sequence shown here is derived from an EMBL/GenBank/DDBJ whole genome shotgun (WGS) entry which is preliminary data.</text>
</comment>